<accession>A0AAN7U3C6</accession>
<dbReference type="InterPro" id="IPR017853">
    <property type="entry name" value="GH"/>
</dbReference>
<dbReference type="Pfam" id="PF01301">
    <property type="entry name" value="Glyco_hydro_35"/>
    <property type="match status" value="1"/>
</dbReference>
<feature type="active site" description="Proton donor" evidence="4">
    <location>
        <position position="153"/>
    </location>
</feature>
<sequence length="626" mass="70008">MSDQGNGGSLNQYQIISGSFHYFRCLPELWMDRLTKMKACGLNTIQTYIPWNVHQPNGFNTELVATNDLIQFIQQAKQVGLNVILRPGPYACAEWELGGFPYWILEQQPIALRSSDPLFISAVIAYWSRLLPLLESYLFTNGGPIIMVQVENEYGSYGEDKSYLETLLMLLQKYLGQGDGNGSGVLFHSTDGASTQMLFGSKLEGVYQTVDFGPMPIQQIQENFKIQQTFASKPTPLMNSEYYTGWITHWGDASAARTNASFVAQGLDDILSLNASVNMYMFFGGSNAGFMNGANSNSPSDDYEITIQSYDYDSPLTESGDTTEKYFAIKSVIDKYTKINNNSFSNTLPQIPPNSTKIAYGTVTISQATSLFDNLASLVDQKQQQLQTGGPIPMEQLQQSTGFVLYETTMNIAQSNQLTITKLHDRATFFINDEAIEDTVTTGQAVFLQRPFNSSIEINYPSNVTDEGNFNLRILLENQGRVNFGPYLNDRKGLLSGGVMSGQQYMGPWNNYPLPLTNKTLSTIINWQQIKDYTQSNTPTFYQATLSINSTDNIGDTYLSFSGLGKGQLFVNGYNVGRYWNVGPQRTIYISAVLLHQGDNEIILFETLLTQPIIEIQFLSQPYFDQ</sequence>
<evidence type="ECO:0000313" key="11">
    <source>
        <dbReference type="Proteomes" id="UP001344447"/>
    </source>
</evidence>
<dbReference type="InterPro" id="IPR008979">
    <property type="entry name" value="Galactose-bd-like_sf"/>
</dbReference>
<dbReference type="InterPro" id="IPR019801">
    <property type="entry name" value="Glyco_hydro_35_CS"/>
</dbReference>
<dbReference type="Gene3D" id="3.20.20.80">
    <property type="entry name" value="Glycosidases"/>
    <property type="match status" value="1"/>
</dbReference>
<dbReference type="InterPro" id="IPR001944">
    <property type="entry name" value="Glycoside_Hdrlase_35"/>
</dbReference>
<feature type="active site" description="Nucleophile" evidence="4">
    <location>
        <position position="241"/>
    </location>
</feature>
<evidence type="ECO:0000256" key="1">
    <source>
        <dbReference type="ARBA" id="ARBA00009809"/>
    </source>
</evidence>
<dbReference type="SUPFAM" id="SSF49785">
    <property type="entry name" value="Galactose-binding domain-like"/>
    <property type="match status" value="1"/>
</dbReference>
<keyword evidence="3 5" id="KW-0326">Glycosidase</keyword>
<feature type="domain" description="Glycoside hydrolase 35 catalytic" evidence="7">
    <location>
        <begin position="12"/>
        <end position="335"/>
    </location>
</feature>
<dbReference type="EMBL" id="JAVFKY010000003">
    <property type="protein sequence ID" value="KAK5579598.1"/>
    <property type="molecule type" value="Genomic_DNA"/>
</dbReference>
<dbReference type="EC" id="3.2.1.23" evidence="5"/>
<dbReference type="GO" id="GO:0005975">
    <property type="term" value="P:carbohydrate metabolic process"/>
    <property type="evidence" value="ECO:0007669"/>
    <property type="project" value="InterPro"/>
</dbReference>
<comment type="similarity">
    <text evidence="1 6">Belongs to the glycosyl hydrolase 35 family.</text>
</comment>
<dbReference type="Gene3D" id="2.60.120.260">
    <property type="entry name" value="Galactose-binding domain-like"/>
    <property type="match status" value="2"/>
</dbReference>
<comment type="caution">
    <text evidence="10">The sequence shown here is derived from an EMBL/GenBank/DDBJ whole genome shotgun (WGS) entry which is preliminary data.</text>
</comment>
<evidence type="ECO:0000259" key="8">
    <source>
        <dbReference type="Pfam" id="PF21317"/>
    </source>
</evidence>
<evidence type="ECO:0000259" key="7">
    <source>
        <dbReference type="Pfam" id="PF01301"/>
    </source>
</evidence>
<protein>
    <recommendedName>
        <fullName evidence="5">Beta-galactosidase</fullName>
        <ecNumber evidence="5">3.2.1.23</ecNumber>
    </recommendedName>
</protein>
<dbReference type="Pfam" id="PF21317">
    <property type="entry name" value="BetaGal_ABD_1"/>
    <property type="match status" value="1"/>
</dbReference>
<dbReference type="InterPro" id="IPR048913">
    <property type="entry name" value="BetaGal_gal-bd"/>
</dbReference>
<evidence type="ECO:0000313" key="10">
    <source>
        <dbReference type="EMBL" id="KAK5579598.1"/>
    </source>
</evidence>
<evidence type="ECO:0000256" key="3">
    <source>
        <dbReference type="ARBA" id="ARBA00023295"/>
    </source>
</evidence>
<evidence type="ECO:0000256" key="4">
    <source>
        <dbReference type="PIRSR" id="PIRSR006336-1"/>
    </source>
</evidence>
<dbReference type="AlphaFoldDB" id="A0AAN7U3C6"/>
<organism evidence="10 11">
    <name type="scientific">Dictyostelium firmibasis</name>
    <dbReference type="NCBI Taxonomy" id="79012"/>
    <lineage>
        <taxon>Eukaryota</taxon>
        <taxon>Amoebozoa</taxon>
        <taxon>Evosea</taxon>
        <taxon>Eumycetozoa</taxon>
        <taxon>Dictyostelia</taxon>
        <taxon>Dictyosteliales</taxon>
        <taxon>Dictyosteliaceae</taxon>
        <taxon>Dictyostelium</taxon>
    </lineage>
</organism>
<keyword evidence="2 5" id="KW-0378">Hydrolase</keyword>
<comment type="catalytic activity">
    <reaction evidence="5">
        <text>Hydrolysis of terminal non-reducing beta-D-galactose residues in beta-D-galactosides.</text>
        <dbReference type="EC" id="3.2.1.23"/>
    </reaction>
</comment>
<evidence type="ECO:0000256" key="5">
    <source>
        <dbReference type="RuleBase" id="RU000675"/>
    </source>
</evidence>
<keyword evidence="11" id="KW-1185">Reference proteome</keyword>
<dbReference type="InterPro" id="IPR048912">
    <property type="entry name" value="BetaGal1-like_ABD1"/>
</dbReference>
<dbReference type="InterPro" id="IPR026283">
    <property type="entry name" value="B-gal_1-like"/>
</dbReference>
<dbReference type="PIRSF" id="PIRSF006336">
    <property type="entry name" value="B-gal"/>
    <property type="match status" value="1"/>
</dbReference>
<evidence type="ECO:0000256" key="6">
    <source>
        <dbReference type="RuleBase" id="RU003679"/>
    </source>
</evidence>
<reference evidence="10 11" key="1">
    <citation type="submission" date="2023-11" db="EMBL/GenBank/DDBJ databases">
        <title>Dfirmibasis_genome.</title>
        <authorList>
            <person name="Edelbroek B."/>
            <person name="Kjellin J."/>
            <person name="Jerlstrom-Hultqvist J."/>
            <person name="Soderbom F."/>
        </authorList>
    </citation>
    <scope>NUCLEOTIDE SEQUENCE [LARGE SCALE GENOMIC DNA]</scope>
    <source>
        <strain evidence="10 11">TNS-C-14</strain>
    </source>
</reference>
<evidence type="ECO:0000256" key="2">
    <source>
        <dbReference type="ARBA" id="ARBA00022801"/>
    </source>
</evidence>
<dbReference type="SUPFAM" id="SSF51445">
    <property type="entry name" value="(Trans)glycosidases"/>
    <property type="match status" value="1"/>
</dbReference>
<dbReference type="GO" id="GO:0004565">
    <property type="term" value="F:beta-galactosidase activity"/>
    <property type="evidence" value="ECO:0007669"/>
    <property type="project" value="UniProtKB-EC"/>
</dbReference>
<dbReference type="InterPro" id="IPR031330">
    <property type="entry name" value="Gly_Hdrlase_35_cat"/>
</dbReference>
<evidence type="ECO:0000259" key="9">
    <source>
        <dbReference type="Pfam" id="PF21467"/>
    </source>
</evidence>
<gene>
    <name evidence="10" type="ORF">RB653_009282</name>
</gene>
<dbReference type="FunFam" id="3.20.20.80:FF:000115">
    <property type="entry name" value="Beta-galactosidase"/>
    <property type="match status" value="1"/>
</dbReference>
<dbReference type="PROSITE" id="PS01182">
    <property type="entry name" value="GLYCOSYL_HYDROL_F35"/>
    <property type="match status" value="1"/>
</dbReference>
<feature type="domain" description="Beta-galactosidase galactose-binding" evidence="9">
    <location>
        <begin position="539"/>
        <end position="600"/>
    </location>
</feature>
<proteinExistence type="inferred from homology"/>
<feature type="domain" description="Beta-galactosidase 1-like first all-beta" evidence="8">
    <location>
        <begin position="391"/>
        <end position="515"/>
    </location>
</feature>
<dbReference type="PANTHER" id="PTHR23421">
    <property type="entry name" value="BETA-GALACTOSIDASE RELATED"/>
    <property type="match status" value="1"/>
</dbReference>
<dbReference type="PRINTS" id="PR00742">
    <property type="entry name" value="GLHYDRLASE35"/>
</dbReference>
<name>A0AAN7U3C6_9MYCE</name>
<dbReference type="Proteomes" id="UP001344447">
    <property type="component" value="Unassembled WGS sequence"/>
</dbReference>
<dbReference type="Pfam" id="PF21467">
    <property type="entry name" value="BetaGal_gal-bd"/>
    <property type="match status" value="1"/>
</dbReference>